<dbReference type="EMBL" id="JH993102">
    <property type="protein sequence ID" value="EKX34795.1"/>
    <property type="molecule type" value="Genomic_DNA"/>
</dbReference>
<sequence>MATTPQLAPWLIKSLNEDTIFVKLARKAECSEDEDDFDGILSPLPTKVDLQVPNTPVKKRKTFTPIHSPGSIHHLAHPRTTHGKTTSMSLSGKYDHVLIHSIIDPASLPAFTDFLIEMSNYIVAPKNEHSDAVQRAAFYGFGDIHFRVSVFRLLQACFMAEWYWSSEVVPHRWEMLVHIPTRHNITAAQLERFCSFCRNGISCDVIERGINNGLVVFLDRIDKGKNHAGWMRHRLRIACDRHRERMRMQEERDRIRSETGMEFTTSNMLYFYHEWQNTRIDMQALRETIEELNNRNIQMTRRVHENASFINTLCTSVMNIAESMRAELNGEALDALQEHLTRIQDMSRQANSLSNNLRTSSVLYRSRTGNTLDDLLIVVGSDEDDGMVIQ</sequence>
<accession>L1IG61</accession>
<dbReference type="PaxDb" id="55529-EKX34795"/>
<proteinExistence type="predicted"/>
<dbReference type="RefSeq" id="XP_005821775.1">
    <property type="nucleotide sequence ID" value="XM_005821718.1"/>
</dbReference>
<organism evidence="2">
    <name type="scientific">Guillardia theta (strain CCMP2712)</name>
    <name type="common">Cryptophyte</name>
    <dbReference type="NCBI Taxonomy" id="905079"/>
    <lineage>
        <taxon>Eukaryota</taxon>
        <taxon>Cryptophyceae</taxon>
        <taxon>Pyrenomonadales</taxon>
        <taxon>Geminigeraceae</taxon>
        <taxon>Guillardia</taxon>
    </lineage>
</organism>
<dbReference type="EMBL" id="JH993078">
    <property type="protein sequence ID" value="EKX36127.1"/>
    <property type="molecule type" value="Genomic_DNA"/>
</dbReference>
<reference evidence="4" key="3">
    <citation type="submission" date="2016-03" db="UniProtKB">
        <authorList>
            <consortium name="EnsemblProtists"/>
        </authorList>
    </citation>
    <scope>IDENTIFICATION</scope>
</reference>
<dbReference type="KEGG" id="gtt:GUITHDRAFT_145949"/>
<keyword evidence="1" id="KW-0175">Coiled coil</keyword>
<protein>
    <submittedName>
        <fullName evidence="2 4">Uncharacterized protein</fullName>
    </submittedName>
</protein>
<dbReference type="RefSeq" id="XP_005823107.1">
    <property type="nucleotide sequence ID" value="XM_005823050.1"/>
</dbReference>
<reference evidence="5" key="2">
    <citation type="submission" date="2012-11" db="EMBL/GenBank/DDBJ databases">
        <authorList>
            <person name="Kuo A."/>
            <person name="Curtis B.A."/>
            <person name="Tanifuji G."/>
            <person name="Burki F."/>
            <person name="Gruber A."/>
            <person name="Irimia M."/>
            <person name="Maruyama S."/>
            <person name="Arias M.C."/>
            <person name="Ball S.G."/>
            <person name="Gile G.H."/>
            <person name="Hirakawa Y."/>
            <person name="Hopkins J.F."/>
            <person name="Rensing S.A."/>
            <person name="Schmutz J."/>
            <person name="Symeonidi A."/>
            <person name="Elias M."/>
            <person name="Eveleigh R.J."/>
            <person name="Herman E.K."/>
            <person name="Klute M.J."/>
            <person name="Nakayama T."/>
            <person name="Obornik M."/>
            <person name="Reyes-Prieto A."/>
            <person name="Armbrust E.V."/>
            <person name="Aves S.J."/>
            <person name="Beiko R.G."/>
            <person name="Coutinho P."/>
            <person name="Dacks J.B."/>
            <person name="Durnford D.G."/>
            <person name="Fast N.M."/>
            <person name="Green B.R."/>
            <person name="Grisdale C."/>
            <person name="Hempe F."/>
            <person name="Henrissat B."/>
            <person name="Hoppner M.P."/>
            <person name="Ishida K.-I."/>
            <person name="Kim E."/>
            <person name="Koreny L."/>
            <person name="Kroth P.G."/>
            <person name="Liu Y."/>
            <person name="Malik S.-B."/>
            <person name="Maier U.G."/>
            <person name="McRose D."/>
            <person name="Mock T."/>
            <person name="Neilson J.A."/>
            <person name="Onodera N.T."/>
            <person name="Poole A.M."/>
            <person name="Pritham E.J."/>
            <person name="Richards T.A."/>
            <person name="Rocap G."/>
            <person name="Roy S.W."/>
            <person name="Sarai C."/>
            <person name="Schaack S."/>
            <person name="Shirato S."/>
            <person name="Slamovits C.H."/>
            <person name="Spencer D.F."/>
            <person name="Suzuki S."/>
            <person name="Worden A.Z."/>
            <person name="Zauner S."/>
            <person name="Barry K."/>
            <person name="Bell C."/>
            <person name="Bharti A.K."/>
            <person name="Crow J.A."/>
            <person name="Grimwood J."/>
            <person name="Kramer R."/>
            <person name="Lindquist E."/>
            <person name="Lucas S."/>
            <person name="Salamov A."/>
            <person name="McFadden G.I."/>
            <person name="Lane C.E."/>
            <person name="Keeling P.J."/>
            <person name="Gray M.W."/>
            <person name="Grigoriev I.V."/>
            <person name="Archibald J.M."/>
        </authorList>
    </citation>
    <scope>NUCLEOTIDE SEQUENCE</scope>
    <source>
        <strain evidence="5">CCMP2712</strain>
    </source>
</reference>
<evidence type="ECO:0000313" key="3">
    <source>
        <dbReference type="EMBL" id="EKX36127.1"/>
    </source>
</evidence>
<keyword evidence="5" id="KW-1185">Reference proteome</keyword>
<evidence type="ECO:0000313" key="2">
    <source>
        <dbReference type="EMBL" id="EKX34795.1"/>
    </source>
</evidence>
<evidence type="ECO:0000256" key="1">
    <source>
        <dbReference type="SAM" id="Coils"/>
    </source>
</evidence>
<gene>
    <name evidence="3" type="ORF">GUITHDRAFT_145949</name>
    <name evidence="2" type="ORF">GUITHDRAFT_146909</name>
</gene>
<dbReference type="HOGENOM" id="CLU_702932_0_0_1"/>
<dbReference type="Proteomes" id="UP000011087">
    <property type="component" value="Unassembled WGS sequence"/>
</dbReference>
<feature type="coiled-coil region" evidence="1">
    <location>
        <begin position="275"/>
        <end position="302"/>
    </location>
</feature>
<dbReference type="EnsemblProtists" id="EKX36127">
    <property type="protein sequence ID" value="EKX36127"/>
    <property type="gene ID" value="GUITHDRAFT_145949"/>
</dbReference>
<dbReference type="GeneID" id="17291594"/>
<dbReference type="EnsemblProtists" id="EKX34795">
    <property type="protein sequence ID" value="EKX34795"/>
    <property type="gene ID" value="GUITHDRAFT_146909"/>
</dbReference>
<evidence type="ECO:0000313" key="4">
    <source>
        <dbReference type="EnsemblProtists" id="EKX34795"/>
    </source>
</evidence>
<dbReference type="GeneID" id="17292859"/>
<name>L1IG61_GUITC</name>
<evidence type="ECO:0000313" key="5">
    <source>
        <dbReference type="Proteomes" id="UP000011087"/>
    </source>
</evidence>
<dbReference type="AlphaFoldDB" id="L1IG61"/>
<reference evidence="2 5" key="1">
    <citation type="journal article" date="2012" name="Nature">
        <title>Algal genomes reveal evolutionary mosaicism and the fate of nucleomorphs.</title>
        <authorList>
            <consortium name="DOE Joint Genome Institute"/>
            <person name="Curtis B.A."/>
            <person name="Tanifuji G."/>
            <person name="Burki F."/>
            <person name="Gruber A."/>
            <person name="Irimia M."/>
            <person name="Maruyama S."/>
            <person name="Arias M.C."/>
            <person name="Ball S.G."/>
            <person name="Gile G.H."/>
            <person name="Hirakawa Y."/>
            <person name="Hopkins J.F."/>
            <person name="Kuo A."/>
            <person name="Rensing S.A."/>
            <person name="Schmutz J."/>
            <person name="Symeonidi A."/>
            <person name="Elias M."/>
            <person name="Eveleigh R.J."/>
            <person name="Herman E.K."/>
            <person name="Klute M.J."/>
            <person name="Nakayama T."/>
            <person name="Obornik M."/>
            <person name="Reyes-Prieto A."/>
            <person name="Armbrust E.V."/>
            <person name="Aves S.J."/>
            <person name="Beiko R.G."/>
            <person name="Coutinho P."/>
            <person name="Dacks J.B."/>
            <person name="Durnford D.G."/>
            <person name="Fast N.M."/>
            <person name="Green B.R."/>
            <person name="Grisdale C.J."/>
            <person name="Hempel F."/>
            <person name="Henrissat B."/>
            <person name="Hoppner M.P."/>
            <person name="Ishida K."/>
            <person name="Kim E."/>
            <person name="Koreny L."/>
            <person name="Kroth P.G."/>
            <person name="Liu Y."/>
            <person name="Malik S.B."/>
            <person name="Maier U.G."/>
            <person name="McRose D."/>
            <person name="Mock T."/>
            <person name="Neilson J.A."/>
            <person name="Onodera N.T."/>
            <person name="Poole A.M."/>
            <person name="Pritham E.J."/>
            <person name="Richards T.A."/>
            <person name="Rocap G."/>
            <person name="Roy S.W."/>
            <person name="Sarai C."/>
            <person name="Schaack S."/>
            <person name="Shirato S."/>
            <person name="Slamovits C.H."/>
            <person name="Spencer D.F."/>
            <person name="Suzuki S."/>
            <person name="Worden A.Z."/>
            <person name="Zauner S."/>
            <person name="Barry K."/>
            <person name="Bell C."/>
            <person name="Bharti A.K."/>
            <person name="Crow J.A."/>
            <person name="Grimwood J."/>
            <person name="Kramer R."/>
            <person name="Lindquist E."/>
            <person name="Lucas S."/>
            <person name="Salamov A."/>
            <person name="McFadden G.I."/>
            <person name="Lane C.E."/>
            <person name="Keeling P.J."/>
            <person name="Gray M.W."/>
            <person name="Grigoriev I.V."/>
            <person name="Archibald J.M."/>
        </authorList>
    </citation>
    <scope>NUCLEOTIDE SEQUENCE</scope>
    <source>
        <strain evidence="2 5">CCMP2712</strain>
    </source>
</reference>
<dbReference type="KEGG" id="gtt:GUITHDRAFT_146909"/>